<feature type="compositionally biased region" description="Low complexity" evidence="1">
    <location>
        <begin position="265"/>
        <end position="279"/>
    </location>
</feature>
<reference evidence="2 3" key="1">
    <citation type="submission" date="2020-11" db="EMBL/GenBank/DDBJ databases">
        <title>Kefir isolates.</title>
        <authorList>
            <person name="Marcisauskas S."/>
            <person name="Kim Y."/>
            <person name="Blasche S."/>
        </authorList>
    </citation>
    <scope>NUCLEOTIDE SEQUENCE [LARGE SCALE GENOMIC DNA]</scope>
    <source>
        <strain evidence="2 3">KR</strain>
    </source>
</reference>
<feature type="region of interest" description="Disordered" evidence="1">
    <location>
        <begin position="217"/>
        <end position="279"/>
    </location>
</feature>
<dbReference type="OrthoDB" id="433738at2759"/>
<sequence>MTMYTKQSLKAHVDKTLKQRLEGNEQLLAGDLQGALKTYHLVLLALRGLESAIQNLDVLAKSEDSDDSSSEEAEEGQKEKEDGGSGGGGGDSKGKQTASEPTQGEKVKSAILNTHLNMANIYIKQEKWQKALRSAEAAKRLHSDHPKAVFREAQARLGLGEIYTGRKMLQNLQKKHPDAAITAALQKLELDEKARQKKADLQFRGIFAAKSKAFAAKKSDNGDSGGGGGGARITEIVDADEAETSNKGASTSGEKGKQAAPELPAKASTSKADDASAAA</sequence>
<proteinExistence type="predicted"/>
<dbReference type="AlphaFoldDB" id="A0A9P6VZ81"/>
<dbReference type="Gene3D" id="1.25.40.10">
    <property type="entry name" value="Tetratricopeptide repeat domain"/>
    <property type="match status" value="1"/>
</dbReference>
<dbReference type="Proteomes" id="UP000777482">
    <property type="component" value="Unassembled WGS sequence"/>
</dbReference>
<dbReference type="InterPro" id="IPR011990">
    <property type="entry name" value="TPR-like_helical_dom_sf"/>
</dbReference>
<dbReference type="PANTHER" id="PTHR46512">
    <property type="entry name" value="PEPTIDYLPROLYL ISOMERASE"/>
    <property type="match status" value="1"/>
</dbReference>
<evidence type="ECO:0000313" key="3">
    <source>
        <dbReference type="Proteomes" id="UP000777482"/>
    </source>
</evidence>
<evidence type="ECO:0000256" key="1">
    <source>
        <dbReference type="SAM" id="MobiDB-lite"/>
    </source>
</evidence>
<dbReference type="EMBL" id="PUHQ01000074">
    <property type="protein sequence ID" value="KAG0657874.1"/>
    <property type="molecule type" value="Genomic_DNA"/>
</dbReference>
<gene>
    <name evidence="2" type="primary">TTC9</name>
    <name evidence="2" type="ORF">C6P46_006156</name>
</gene>
<accession>A0A9P6VZ81</accession>
<protein>
    <submittedName>
        <fullName evidence="2">Tetratricopeptide repeat protein 9A</fullName>
    </submittedName>
</protein>
<dbReference type="InterPro" id="IPR050754">
    <property type="entry name" value="FKBP4/5/8-like"/>
</dbReference>
<dbReference type="SUPFAM" id="SSF48452">
    <property type="entry name" value="TPR-like"/>
    <property type="match status" value="1"/>
</dbReference>
<feature type="compositionally biased region" description="Acidic residues" evidence="1">
    <location>
        <begin position="64"/>
        <end position="74"/>
    </location>
</feature>
<name>A0A9P6VZ81_RHOMI</name>
<feature type="region of interest" description="Disordered" evidence="1">
    <location>
        <begin position="60"/>
        <end position="106"/>
    </location>
</feature>
<organism evidence="2 3">
    <name type="scientific">Rhodotorula mucilaginosa</name>
    <name type="common">Yeast</name>
    <name type="synonym">Rhodotorula rubra</name>
    <dbReference type="NCBI Taxonomy" id="5537"/>
    <lineage>
        <taxon>Eukaryota</taxon>
        <taxon>Fungi</taxon>
        <taxon>Dikarya</taxon>
        <taxon>Basidiomycota</taxon>
        <taxon>Pucciniomycotina</taxon>
        <taxon>Microbotryomycetes</taxon>
        <taxon>Sporidiobolales</taxon>
        <taxon>Sporidiobolaceae</taxon>
        <taxon>Rhodotorula</taxon>
    </lineage>
</organism>
<evidence type="ECO:0000313" key="2">
    <source>
        <dbReference type="EMBL" id="KAG0657874.1"/>
    </source>
</evidence>
<comment type="caution">
    <text evidence="2">The sequence shown here is derived from an EMBL/GenBank/DDBJ whole genome shotgun (WGS) entry which is preliminary data.</text>
</comment>
<keyword evidence="3" id="KW-1185">Reference proteome</keyword>